<evidence type="ECO:0000256" key="2">
    <source>
        <dbReference type="ARBA" id="ARBA00022475"/>
    </source>
</evidence>
<gene>
    <name evidence="13" type="ORF">JWV37_07895</name>
</gene>
<dbReference type="Gene3D" id="3.30.450.20">
    <property type="entry name" value="PAS domain"/>
    <property type="match status" value="2"/>
</dbReference>
<comment type="similarity">
    <text evidence="8">Belongs to the methyl-accepting chemotaxis (MCP) protein family.</text>
</comment>
<evidence type="ECO:0000256" key="7">
    <source>
        <dbReference type="ARBA" id="ARBA00023224"/>
    </source>
</evidence>
<accession>A0ABS2WSQ8</accession>
<evidence type="ECO:0000256" key="10">
    <source>
        <dbReference type="SAM" id="Phobius"/>
    </source>
</evidence>
<sequence>MKLKTKILTMASLLTAIVIVALSYVGYVGIKEKTLEQVEAELKSEVLPFAENIAGFISTKKDVVSMLASVLSGLGEYDKETYLKHMRQAKDTMGIYGVFGALENGEYFDTTGWWEEGYDPVKQPWYVNTIGTGKATIHGPEEYREMSGNLVRFISVNREIMKNNKPIGVISSEIRTADVDKVIQSAKPMGSGYMVLVQTDGKVIIHPSDKILGKTLDELKLHVLKEAITSKEHGMEILQLHGHEKKIYYFKRISGTPYILLAVVPHSELSGPLDELLKKFISIGVFGILASLFLLYIGITRGLSPLMQMKHYASELASGEGDLTKKLADEKHDEISEASKEVNRFIEKIRSIIALSKNLSSENSSVAHELSATSLEVGKRVEDSTTLILETTSVTKELGEDIKTSIQKAEASREEILVANTELKSAQKHIQELALKVKNSAATEVELAHKISQLNSDAQQVQSILEIIADIADQTNLLALNAAIEAARAGDHGRGFAVVADEVRKLAERTQKSLNEINATINVILQAIVQASEEMTENSRSIEALSDVSKSVEEKILSTVTVMDNATKTNEVLVNEYKETASKINTVSTKILESNDISSQNARSVEEIASAANHLSSMTEQLNETLGKFKT</sequence>
<feature type="domain" description="HAMP" evidence="12">
    <location>
        <begin position="300"/>
        <end position="354"/>
    </location>
</feature>
<dbReference type="EMBL" id="JAFHKK010000016">
    <property type="protein sequence ID" value="MBN2964699.1"/>
    <property type="molecule type" value="Genomic_DNA"/>
</dbReference>
<name>A0ABS2WSQ8_9BACT</name>
<evidence type="ECO:0000256" key="3">
    <source>
        <dbReference type="ARBA" id="ARBA00022500"/>
    </source>
</evidence>
<dbReference type="InterPro" id="IPR004089">
    <property type="entry name" value="MCPsignal_dom"/>
</dbReference>
<dbReference type="CDD" id="cd12913">
    <property type="entry name" value="PDC1_MCP_like"/>
    <property type="match status" value="1"/>
</dbReference>
<feature type="transmembrane region" description="Helical" evidence="10">
    <location>
        <begin position="7"/>
        <end position="27"/>
    </location>
</feature>
<dbReference type="PANTHER" id="PTHR32089">
    <property type="entry name" value="METHYL-ACCEPTING CHEMOTAXIS PROTEIN MCPB"/>
    <property type="match status" value="1"/>
</dbReference>
<dbReference type="SMART" id="SM00304">
    <property type="entry name" value="HAMP"/>
    <property type="match status" value="1"/>
</dbReference>
<keyword evidence="5 10" id="KW-1133">Transmembrane helix</keyword>
<evidence type="ECO:0000256" key="9">
    <source>
        <dbReference type="PROSITE-ProRule" id="PRU00284"/>
    </source>
</evidence>
<dbReference type="InterPro" id="IPR003660">
    <property type="entry name" value="HAMP_dom"/>
</dbReference>
<evidence type="ECO:0000256" key="8">
    <source>
        <dbReference type="ARBA" id="ARBA00029447"/>
    </source>
</evidence>
<dbReference type="PROSITE" id="PS50111">
    <property type="entry name" value="CHEMOTAXIS_TRANSDUC_2"/>
    <property type="match status" value="1"/>
</dbReference>
<evidence type="ECO:0000256" key="4">
    <source>
        <dbReference type="ARBA" id="ARBA00022692"/>
    </source>
</evidence>
<dbReference type="Pfam" id="PF02743">
    <property type="entry name" value="dCache_1"/>
    <property type="match status" value="1"/>
</dbReference>
<feature type="domain" description="Methyl-accepting transducer" evidence="11">
    <location>
        <begin position="359"/>
        <end position="616"/>
    </location>
</feature>
<dbReference type="Pfam" id="PF00015">
    <property type="entry name" value="MCPsignal"/>
    <property type="match status" value="1"/>
</dbReference>
<keyword evidence="2" id="KW-1003">Cell membrane</keyword>
<keyword evidence="3" id="KW-0145">Chemotaxis</keyword>
<comment type="subcellular location">
    <subcellularLocation>
        <location evidence="1">Cell membrane</location>
        <topology evidence="1">Multi-pass membrane protein</topology>
    </subcellularLocation>
</comment>
<evidence type="ECO:0000259" key="12">
    <source>
        <dbReference type="PROSITE" id="PS50885"/>
    </source>
</evidence>
<dbReference type="Proteomes" id="UP000703590">
    <property type="component" value="Unassembled WGS sequence"/>
</dbReference>
<feature type="transmembrane region" description="Helical" evidence="10">
    <location>
        <begin position="280"/>
        <end position="299"/>
    </location>
</feature>
<evidence type="ECO:0000259" key="11">
    <source>
        <dbReference type="PROSITE" id="PS50111"/>
    </source>
</evidence>
<evidence type="ECO:0000313" key="14">
    <source>
        <dbReference type="Proteomes" id="UP000703590"/>
    </source>
</evidence>
<reference evidence="14" key="2">
    <citation type="submission" date="2021-02" db="EMBL/GenBank/DDBJ databases">
        <title>Sulfurospirillum tamanensis sp. nov.</title>
        <authorList>
            <person name="Merkel A.Y."/>
        </authorList>
    </citation>
    <scope>NUCLEOTIDE SEQUENCE [LARGE SCALE GENOMIC DNA]</scope>
    <source>
        <strain evidence="14">T05b</strain>
    </source>
</reference>
<organism evidence="13 14">
    <name type="scientific">Sulfurospirillum tamanense</name>
    <dbReference type="NCBI Taxonomy" id="2813362"/>
    <lineage>
        <taxon>Bacteria</taxon>
        <taxon>Pseudomonadati</taxon>
        <taxon>Campylobacterota</taxon>
        <taxon>Epsilonproteobacteria</taxon>
        <taxon>Campylobacterales</taxon>
        <taxon>Sulfurospirillaceae</taxon>
        <taxon>Sulfurospirillum</taxon>
    </lineage>
</organism>
<dbReference type="SUPFAM" id="SSF58104">
    <property type="entry name" value="Methyl-accepting chemotaxis protein (MCP) signaling domain"/>
    <property type="match status" value="1"/>
</dbReference>
<dbReference type="InterPro" id="IPR033479">
    <property type="entry name" value="dCache_1"/>
</dbReference>
<keyword evidence="7 9" id="KW-0807">Transducer</keyword>
<keyword evidence="6 10" id="KW-0472">Membrane</keyword>
<keyword evidence="14" id="KW-1185">Reference proteome</keyword>
<comment type="caution">
    <text evidence="13">The sequence shown here is derived from an EMBL/GenBank/DDBJ whole genome shotgun (WGS) entry which is preliminary data.</text>
</comment>
<evidence type="ECO:0000256" key="1">
    <source>
        <dbReference type="ARBA" id="ARBA00004651"/>
    </source>
</evidence>
<evidence type="ECO:0000256" key="5">
    <source>
        <dbReference type="ARBA" id="ARBA00022989"/>
    </source>
</evidence>
<proteinExistence type="inferred from homology"/>
<dbReference type="RefSeq" id="WP_205459250.1">
    <property type="nucleotide sequence ID" value="NZ_JAFHKK010000016.1"/>
</dbReference>
<dbReference type="Gene3D" id="1.10.287.950">
    <property type="entry name" value="Methyl-accepting chemotaxis protein"/>
    <property type="match status" value="1"/>
</dbReference>
<reference evidence="13 14" key="1">
    <citation type="submission" date="2021-02" db="EMBL/GenBank/DDBJ databases">
        <title>Sulfurospirillum tamanensis sp. nov.</title>
        <authorList>
            <person name="Frolova A."/>
            <person name="Merkel A."/>
            <person name="Slobodkin A."/>
        </authorList>
    </citation>
    <scope>NUCLEOTIDE SEQUENCE [LARGE SCALE GENOMIC DNA]</scope>
    <source>
        <strain evidence="13 14">T05b</strain>
    </source>
</reference>
<protein>
    <submittedName>
        <fullName evidence="13">Methyl-accepting chemotaxis protein</fullName>
    </submittedName>
</protein>
<reference evidence="13 14" key="3">
    <citation type="submission" date="2021-02" db="EMBL/GenBank/DDBJ databases">
        <authorList>
            <person name="Merkel A.Y."/>
        </authorList>
    </citation>
    <scope>NUCLEOTIDE SEQUENCE [LARGE SCALE GENOMIC DNA]</scope>
    <source>
        <strain evidence="13 14">T05b</strain>
    </source>
</reference>
<evidence type="ECO:0000256" key="6">
    <source>
        <dbReference type="ARBA" id="ARBA00023136"/>
    </source>
</evidence>
<dbReference type="PANTHER" id="PTHR32089:SF114">
    <property type="entry name" value="METHYL-ACCEPTING CHEMOTAXIS PROTEIN MCPB"/>
    <property type="match status" value="1"/>
</dbReference>
<keyword evidence="4 10" id="KW-0812">Transmembrane</keyword>
<dbReference type="PROSITE" id="PS50885">
    <property type="entry name" value="HAMP"/>
    <property type="match status" value="1"/>
</dbReference>
<evidence type="ECO:0000313" key="13">
    <source>
        <dbReference type="EMBL" id="MBN2964699.1"/>
    </source>
</evidence>
<dbReference type="SMART" id="SM00283">
    <property type="entry name" value="MA"/>
    <property type="match status" value="1"/>
</dbReference>
<dbReference type="CDD" id="cd18774">
    <property type="entry name" value="PDC2_HK_sensor"/>
    <property type="match status" value="1"/>
</dbReference>